<dbReference type="AlphaFoldDB" id="A0A0A9B2E8"/>
<protein>
    <submittedName>
        <fullName evidence="1">Uncharacterized protein</fullName>
    </submittedName>
</protein>
<accession>A0A0A9B2E8</accession>
<name>A0A0A9B2E8_ARUDO</name>
<evidence type="ECO:0000313" key="1">
    <source>
        <dbReference type="EMBL" id="JAD57536.1"/>
    </source>
</evidence>
<proteinExistence type="predicted"/>
<reference evidence="1" key="1">
    <citation type="submission" date="2014-09" db="EMBL/GenBank/DDBJ databases">
        <authorList>
            <person name="Magalhaes I.L.F."/>
            <person name="Oliveira U."/>
            <person name="Santos F.R."/>
            <person name="Vidigal T.H.D.A."/>
            <person name="Brescovit A.D."/>
            <person name="Santos A.J."/>
        </authorList>
    </citation>
    <scope>NUCLEOTIDE SEQUENCE</scope>
    <source>
        <tissue evidence="1">Shoot tissue taken approximately 20 cm above the soil surface</tissue>
    </source>
</reference>
<sequence length="34" mass="3778">MLAFAVRSFSSGNYLAVHVYNATPFGVINKLTWC</sequence>
<reference evidence="1" key="2">
    <citation type="journal article" date="2015" name="Data Brief">
        <title>Shoot transcriptome of the giant reed, Arundo donax.</title>
        <authorList>
            <person name="Barrero R.A."/>
            <person name="Guerrero F.D."/>
            <person name="Moolhuijzen P."/>
            <person name="Goolsby J.A."/>
            <person name="Tidwell J."/>
            <person name="Bellgard S.E."/>
            <person name="Bellgard M.I."/>
        </authorList>
    </citation>
    <scope>NUCLEOTIDE SEQUENCE</scope>
    <source>
        <tissue evidence="1">Shoot tissue taken approximately 20 cm above the soil surface</tissue>
    </source>
</reference>
<organism evidence="1">
    <name type="scientific">Arundo donax</name>
    <name type="common">Giant reed</name>
    <name type="synonym">Donax arundinaceus</name>
    <dbReference type="NCBI Taxonomy" id="35708"/>
    <lineage>
        <taxon>Eukaryota</taxon>
        <taxon>Viridiplantae</taxon>
        <taxon>Streptophyta</taxon>
        <taxon>Embryophyta</taxon>
        <taxon>Tracheophyta</taxon>
        <taxon>Spermatophyta</taxon>
        <taxon>Magnoliopsida</taxon>
        <taxon>Liliopsida</taxon>
        <taxon>Poales</taxon>
        <taxon>Poaceae</taxon>
        <taxon>PACMAD clade</taxon>
        <taxon>Arundinoideae</taxon>
        <taxon>Arundineae</taxon>
        <taxon>Arundo</taxon>
    </lineage>
</organism>
<dbReference type="EMBL" id="GBRH01240359">
    <property type="protein sequence ID" value="JAD57536.1"/>
    <property type="molecule type" value="Transcribed_RNA"/>
</dbReference>